<dbReference type="InterPro" id="IPR050791">
    <property type="entry name" value="Aldo-Keto_reductase"/>
</dbReference>
<reference evidence="3 4" key="1">
    <citation type="submission" date="2024-06" db="EMBL/GenBank/DDBJ databases">
        <title>Complete genome of Phlyctema vagabunda strain 19-DSS-EL-015.</title>
        <authorList>
            <person name="Fiorenzani C."/>
        </authorList>
    </citation>
    <scope>NUCLEOTIDE SEQUENCE [LARGE SCALE GENOMIC DNA]</scope>
    <source>
        <strain evidence="3 4">19-DSS-EL-015</strain>
    </source>
</reference>
<dbReference type="Gene3D" id="3.20.20.100">
    <property type="entry name" value="NADP-dependent oxidoreductase domain"/>
    <property type="match status" value="1"/>
</dbReference>
<dbReference type="EMBL" id="JBFCZG010000004">
    <property type="protein sequence ID" value="KAL3422930.1"/>
    <property type="molecule type" value="Genomic_DNA"/>
</dbReference>
<dbReference type="Proteomes" id="UP001629113">
    <property type="component" value="Unassembled WGS sequence"/>
</dbReference>
<dbReference type="InterPro" id="IPR036812">
    <property type="entry name" value="NAD(P)_OxRdtase_dom_sf"/>
</dbReference>
<name>A0ABR4PI10_9HELO</name>
<keyword evidence="1" id="KW-0560">Oxidoreductase</keyword>
<evidence type="ECO:0000259" key="2">
    <source>
        <dbReference type="Pfam" id="PF00248"/>
    </source>
</evidence>
<proteinExistence type="predicted"/>
<comment type="caution">
    <text evidence="3">The sequence shown here is derived from an EMBL/GenBank/DDBJ whole genome shotgun (WGS) entry which is preliminary data.</text>
</comment>
<gene>
    <name evidence="3" type="ORF">PVAG01_04677</name>
</gene>
<sequence length="330" mass="36732">MSTPVGITEKPRPVTLVAGTASWSTSPEGEAIRDEILEVMRGHNITKLDTARRYGTSELALGSKGLASEFQITTKFNAGPGSGKRDAVLASAKTSFDALKVNKVEVYLLHAPDETTPIEETAHAIQVLYEEGRFKKFGLSNFSTAQTLEWYNYAKENNLVLPTVFQSQYSLAVRANETLLFPTLRKLGFHIQAYSPLAAGFLSKTPSDFETAQGRWDPSTLMGKFHRELFYRPSYLKLLEEFGKLSEQSGVSRVGLAYRWVAYHSVLKQELGDEMILGASSGKQFQQTVEEIEKGPLEHWVAEKIEELWDLVKDDPVDNVKAFKAVFGGV</sequence>
<dbReference type="CDD" id="cd19075">
    <property type="entry name" value="AKR_AKR7A1-5"/>
    <property type="match status" value="1"/>
</dbReference>
<evidence type="ECO:0000313" key="4">
    <source>
        <dbReference type="Proteomes" id="UP001629113"/>
    </source>
</evidence>
<evidence type="ECO:0000256" key="1">
    <source>
        <dbReference type="ARBA" id="ARBA00023002"/>
    </source>
</evidence>
<dbReference type="PANTHER" id="PTHR43625">
    <property type="entry name" value="AFLATOXIN B1 ALDEHYDE REDUCTASE"/>
    <property type="match status" value="1"/>
</dbReference>
<keyword evidence="4" id="KW-1185">Reference proteome</keyword>
<accession>A0ABR4PI10</accession>
<dbReference type="InterPro" id="IPR023210">
    <property type="entry name" value="NADP_OxRdtase_dom"/>
</dbReference>
<protein>
    <submittedName>
        <fullName evidence="3">Aldehyde reductase</fullName>
    </submittedName>
</protein>
<dbReference type="SUPFAM" id="SSF51430">
    <property type="entry name" value="NAD(P)-linked oxidoreductase"/>
    <property type="match status" value="1"/>
</dbReference>
<evidence type="ECO:0000313" key="3">
    <source>
        <dbReference type="EMBL" id="KAL3422930.1"/>
    </source>
</evidence>
<dbReference type="Pfam" id="PF00248">
    <property type="entry name" value="Aldo_ket_red"/>
    <property type="match status" value="1"/>
</dbReference>
<feature type="domain" description="NADP-dependent oxidoreductase" evidence="2">
    <location>
        <begin position="16"/>
        <end position="309"/>
    </location>
</feature>
<organism evidence="3 4">
    <name type="scientific">Phlyctema vagabunda</name>
    <dbReference type="NCBI Taxonomy" id="108571"/>
    <lineage>
        <taxon>Eukaryota</taxon>
        <taxon>Fungi</taxon>
        <taxon>Dikarya</taxon>
        <taxon>Ascomycota</taxon>
        <taxon>Pezizomycotina</taxon>
        <taxon>Leotiomycetes</taxon>
        <taxon>Helotiales</taxon>
        <taxon>Dermateaceae</taxon>
        <taxon>Phlyctema</taxon>
    </lineage>
</organism>
<dbReference type="PANTHER" id="PTHR43625:SF89">
    <property type="entry name" value="REDUCTASE (GLIO), PUTATIVE-RELATED"/>
    <property type="match status" value="1"/>
</dbReference>